<feature type="domain" description="STAS" evidence="2">
    <location>
        <begin position="80"/>
        <end position="160"/>
    </location>
</feature>
<evidence type="ECO:0000256" key="1">
    <source>
        <dbReference type="SAM" id="Phobius"/>
    </source>
</evidence>
<dbReference type="GO" id="GO:0055085">
    <property type="term" value="P:transmembrane transport"/>
    <property type="evidence" value="ECO:0007669"/>
    <property type="project" value="InterPro"/>
</dbReference>
<keyword evidence="1" id="KW-0472">Membrane</keyword>
<dbReference type="Proteomes" id="UP000015102">
    <property type="component" value="Unassembled WGS sequence"/>
</dbReference>
<dbReference type="EnsemblMetazoa" id="MESCA007488-RA">
    <property type="protein sequence ID" value="MESCA007488-PA"/>
    <property type="gene ID" value="MESCA007488"/>
</dbReference>
<dbReference type="STRING" id="36166.T1GUR8"/>
<dbReference type="AlphaFoldDB" id="T1GUR8"/>
<evidence type="ECO:0000313" key="4">
    <source>
        <dbReference type="Proteomes" id="UP000015102"/>
    </source>
</evidence>
<protein>
    <recommendedName>
        <fullName evidence="2">STAS domain-containing protein</fullName>
    </recommendedName>
</protein>
<name>T1GUR8_MEGSC</name>
<dbReference type="OMA" id="SARPKIR"/>
<dbReference type="InterPro" id="IPR002645">
    <property type="entry name" value="STAS_dom"/>
</dbReference>
<dbReference type="EMBL" id="CAQQ02133692">
    <property type="status" value="NOT_ANNOTATED_CDS"/>
    <property type="molecule type" value="Genomic_DNA"/>
</dbReference>
<dbReference type="SUPFAM" id="SSF52091">
    <property type="entry name" value="SpoIIaa-like"/>
    <property type="match status" value="1"/>
</dbReference>
<dbReference type="PROSITE" id="PS50801">
    <property type="entry name" value="STAS"/>
    <property type="match status" value="1"/>
</dbReference>
<dbReference type="CDD" id="cd07042">
    <property type="entry name" value="STAS_SulP_like_sulfate_transporter"/>
    <property type="match status" value="1"/>
</dbReference>
<dbReference type="HOGENOM" id="CLU_1654144_0_0_1"/>
<reference evidence="4" key="1">
    <citation type="submission" date="2013-02" db="EMBL/GenBank/DDBJ databases">
        <authorList>
            <person name="Hughes D."/>
        </authorList>
    </citation>
    <scope>NUCLEOTIDE SEQUENCE</scope>
    <source>
        <strain>Durham</strain>
        <strain evidence="4">NC isolate 2 -- Noor lab</strain>
    </source>
</reference>
<proteinExistence type="predicted"/>
<keyword evidence="1" id="KW-0812">Transmembrane</keyword>
<organism evidence="3 4">
    <name type="scientific">Megaselia scalaris</name>
    <name type="common">Humpbacked fly</name>
    <name type="synonym">Phora scalaris</name>
    <dbReference type="NCBI Taxonomy" id="36166"/>
    <lineage>
        <taxon>Eukaryota</taxon>
        <taxon>Metazoa</taxon>
        <taxon>Ecdysozoa</taxon>
        <taxon>Arthropoda</taxon>
        <taxon>Hexapoda</taxon>
        <taxon>Insecta</taxon>
        <taxon>Pterygota</taxon>
        <taxon>Neoptera</taxon>
        <taxon>Endopterygota</taxon>
        <taxon>Diptera</taxon>
        <taxon>Brachycera</taxon>
        <taxon>Muscomorpha</taxon>
        <taxon>Platypezoidea</taxon>
        <taxon>Phoridae</taxon>
        <taxon>Megaseliini</taxon>
        <taxon>Megaselia</taxon>
    </lineage>
</organism>
<sequence length="160" mass="18344">MVQYSVVKPMWRSKKTDLIPGFIAFIACLVLPLQIGILIGIGINMMFILYHSARPKIRLDKYVVNFSNVEYLMLTPDRCLIFPSVEFVRSIINKQKRTSNLQIVIDCSYIYAADFTAAKVIGTLLDNFQSSNQNIYFYNLKPSVAHVFEGVRIIEQVSIR</sequence>
<evidence type="ECO:0000313" key="3">
    <source>
        <dbReference type="EnsemblMetazoa" id="MESCA007488-PA"/>
    </source>
</evidence>
<evidence type="ECO:0000259" key="2">
    <source>
        <dbReference type="PROSITE" id="PS50801"/>
    </source>
</evidence>
<feature type="transmembrane region" description="Helical" evidence="1">
    <location>
        <begin position="20"/>
        <end position="50"/>
    </location>
</feature>
<dbReference type="Pfam" id="PF01740">
    <property type="entry name" value="STAS"/>
    <property type="match status" value="1"/>
</dbReference>
<dbReference type="GO" id="GO:0016020">
    <property type="term" value="C:membrane"/>
    <property type="evidence" value="ECO:0007669"/>
    <property type="project" value="InterPro"/>
</dbReference>
<dbReference type="InterPro" id="IPR036513">
    <property type="entry name" value="STAS_dom_sf"/>
</dbReference>
<reference evidence="3" key="2">
    <citation type="submission" date="2015-06" db="UniProtKB">
        <authorList>
            <consortium name="EnsemblMetazoa"/>
        </authorList>
    </citation>
    <scope>IDENTIFICATION</scope>
</reference>
<dbReference type="PANTHER" id="PTHR11814">
    <property type="entry name" value="SULFATE TRANSPORTER"/>
    <property type="match status" value="1"/>
</dbReference>
<dbReference type="EMBL" id="CAQQ02133691">
    <property type="status" value="NOT_ANNOTATED_CDS"/>
    <property type="molecule type" value="Genomic_DNA"/>
</dbReference>
<keyword evidence="4" id="KW-1185">Reference proteome</keyword>
<dbReference type="InterPro" id="IPR001902">
    <property type="entry name" value="SLC26A/SulP_fam"/>
</dbReference>
<accession>T1GUR8</accession>
<keyword evidence="1" id="KW-1133">Transmembrane helix</keyword>
<dbReference type="Gene3D" id="3.30.750.24">
    <property type="entry name" value="STAS domain"/>
    <property type="match status" value="1"/>
</dbReference>